<evidence type="ECO:0000313" key="2">
    <source>
        <dbReference type="EMBL" id="CAI9109297.1"/>
    </source>
</evidence>
<feature type="region of interest" description="Disordered" evidence="1">
    <location>
        <begin position="1"/>
        <end position="70"/>
    </location>
</feature>
<dbReference type="Proteomes" id="UP001161247">
    <property type="component" value="Chromosome 6"/>
</dbReference>
<dbReference type="AlphaFoldDB" id="A0AAV1DQL7"/>
<feature type="region of interest" description="Disordered" evidence="1">
    <location>
        <begin position="90"/>
        <end position="121"/>
    </location>
</feature>
<keyword evidence="3" id="KW-1185">Reference proteome</keyword>
<feature type="compositionally biased region" description="Basic and acidic residues" evidence="1">
    <location>
        <begin position="94"/>
        <end position="106"/>
    </location>
</feature>
<feature type="region of interest" description="Disordered" evidence="1">
    <location>
        <begin position="160"/>
        <end position="179"/>
    </location>
</feature>
<sequence>MVDQSKNCPLGDADLEVRIQEQNPRGGKDVVSPENSSGRWVSWAEATEKQQEVNPWQKFDGGKMRGNGSNLVFIPPQEIEGRKICKVKQQPVRVGERSLRSSDKPNGKIISNEGEKMKQKGVVIQQRQQGYKEEKIYRPAVIGRMNENIAMKQQFWNSMFDRGSTSENKEVKEVESERR</sequence>
<organism evidence="2 3">
    <name type="scientific">Oldenlandia corymbosa var. corymbosa</name>
    <dbReference type="NCBI Taxonomy" id="529605"/>
    <lineage>
        <taxon>Eukaryota</taxon>
        <taxon>Viridiplantae</taxon>
        <taxon>Streptophyta</taxon>
        <taxon>Embryophyta</taxon>
        <taxon>Tracheophyta</taxon>
        <taxon>Spermatophyta</taxon>
        <taxon>Magnoliopsida</taxon>
        <taxon>eudicotyledons</taxon>
        <taxon>Gunneridae</taxon>
        <taxon>Pentapetalae</taxon>
        <taxon>asterids</taxon>
        <taxon>lamiids</taxon>
        <taxon>Gentianales</taxon>
        <taxon>Rubiaceae</taxon>
        <taxon>Rubioideae</taxon>
        <taxon>Spermacoceae</taxon>
        <taxon>Hedyotis-Oldenlandia complex</taxon>
        <taxon>Oldenlandia</taxon>
    </lineage>
</organism>
<protein>
    <submittedName>
        <fullName evidence="2">OLC1v1009099C1</fullName>
    </submittedName>
</protein>
<reference evidence="2" key="1">
    <citation type="submission" date="2023-03" db="EMBL/GenBank/DDBJ databases">
        <authorList>
            <person name="Julca I."/>
        </authorList>
    </citation>
    <scope>NUCLEOTIDE SEQUENCE</scope>
</reference>
<evidence type="ECO:0000313" key="3">
    <source>
        <dbReference type="Proteomes" id="UP001161247"/>
    </source>
</evidence>
<feature type="compositionally biased region" description="Basic and acidic residues" evidence="1">
    <location>
        <begin position="167"/>
        <end position="179"/>
    </location>
</feature>
<proteinExistence type="predicted"/>
<accession>A0AAV1DQL7</accession>
<dbReference type="EMBL" id="OX459123">
    <property type="protein sequence ID" value="CAI9109297.1"/>
    <property type="molecule type" value="Genomic_DNA"/>
</dbReference>
<gene>
    <name evidence="2" type="ORF">OLC1_LOCUS17227</name>
</gene>
<evidence type="ECO:0000256" key="1">
    <source>
        <dbReference type="SAM" id="MobiDB-lite"/>
    </source>
</evidence>
<name>A0AAV1DQL7_OLDCO</name>